<proteinExistence type="predicted"/>
<sequence>ELQTAITNRCDIVAVENPRIPTFFNGYDGYTLEEYTNRSKSQMVADMPKTATFEVGLRGVIVRPNIDNLSKLALLAVDRPNPITYLTPIMLMLFPEYNTALRINNWLDAASYAARNIHYSTGESMSWDDTEKRVLIAQFMKRVNDYSGMKFPSEIQDYVTEMKETANYVTSNLATEDPVVIGQYIDASVPKLPLMRRLWALEL</sequence>
<name>X1B5S1_9ZZZZ</name>
<organism evidence="1">
    <name type="scientific">marine sediment metagenome</name>
    <dbReference type="NCBI Taxonomy" id="412755"/>
    <lineage>
        <taxon>unclassified sequences</taxon>
        <taxon>metagenomes</taxon>
        <taxon>ecological metagenomes</taxon>
    </lineage>
</organism>
<reference evidence="1" key="1">
    <citation type="journal article" date="2014" name="Front. Microbiol.">
        <title>High frequency of phylogenetically diverse reductive dehalogenase-homologous genes in deep subseafloor sedimentary metagenomes.</title>
        <authorList>
            <person name="Kawai M."/>
            <person name="Futagami T."/>
            <person name="Toyoda A."/>
            <person name="Takaki Y."/>
            <person name="Nishi S."/>
            <person name="Hori S."/>
            <person name="Arai W."/>
            <person name="Tsubouchi T."/>
            <person name="Morono Y."/>
            <person name="Uchiyama I."/>
            <person name="Ito T."/>
            <person name="Fujiyama A."/>
            <person name="Inagaki F."/>
            <person name="Takami H."/>
        </authorList>
    </citation>
    <scope>NUCLEOTIDE SEQUENCE</scope>
    <source>
        <strain evidence="1">Expedition CK06-06</strain>
    </source>
</reference>
<feature type="non-terminal residue" evidence="1">
    <location>
        <position position="1"/>
    </location>
</feature>
<dbReference type="EMBL" id="BART01025903">
    <property type="protein sequence ID" value="GAG91069.1"/>
    <property type="molecule type" value="Genomic_DNA"/>
</dbReference>
<evidence type="ECO:0000313" key="1">
    <source>
        <dbReference type="EMBL" id="GAG91069.1"/>
    </source>
</evidence>
<gene>
    <name evidence="1" type="ORF">S01H4_46367</name>
</gene>
<dbReference type="AlphaFoldDB" id="X1B5S1"/>
<comment type="caution">
    <text evidence="1">The sequence shown here is derived from an EMBL/GenBank/DDBJ whole genome shotgun (WGS) entry which is preliminary data.</text>
</comment>
<protein>
    <submittedName>
        <fullName evidence="1">Uncharacterized protein</fullName>
    </submittedName>
</protein>
<accession>X1B5S1</accession>